<dbReference type="EMBL" id="SLWQ01000001">
    <property type="protein sequence ID" value="TCO42884.1"/>
    <property type="molecule type" value="Genomic_DNA"/>
</dbReference>
<comment type="caution">
    <text evidence="2">The sequence shown here is derived from an EMBL/GenBank/DDBJ whole genome shotgun (WGS) entry which is preliminary data.</text>
</comment>
<evidence type="ECO:0000313" key="3">
    <source>
        <dbReference type="Proteomes" id="UP000294862"/>
    </source>
</evidence>
<dbReference type="SUPFAM" id="SSF63829">
    <property type="entry name" value="Calcium-dependent phosphotriesterase"/>
    <property type="match status" value="1"/>
</dbReference>
<evidence type="ECO:0000256" key="1">
    <source>
        <dbReference type="SAM" id="SignalP"/>
    </source>
</evidence>
<dbReference type="Gene3D" id="2.80.10.50">
    <property type="match status" value="2"/>
</dbReference>
<reference evidence="2 3" key="1">
    <citation type="journal article" date="2015" name="Stand. Genomic Sci.">
        <title>Genomic Encyclopedia of Bacterial and Archaeal Type Strains, Phase III: the genomes of soil and plant-associated and newly described type strains.</title>
        <authorList>
            <person name="Whitman W.B."/>
            <person name="Woyke T."/>
            <person name="Klenk H.P."/>
            <person name="Zhou Y."/>
            <person name="Lilburn T.G."/>
            <person name="Beck B.J."/>
            <person name="De Vos P."/>
            <person name="Vandamme P."/>
            <person name="Eisen J.A."/>
            <person name="Garrity G."/>
            <person name="Hugenholtz P."/>
            <person name="Kyrpides N.C."/>
        </authorList>
    </citation>
    <scope>NUCLEOTIDE SEQUENCE [LARGE SCALE GENOMIC DNA]</scope>
    <source>
        <strain evidence="2 3">A3</strain>
    </source>
</reference>
<gene>
    <name evidence="2" type="ORF">EV148_101291</name>
</gene>
<keyword evidence="1" id="KW-0732">Signal</keyword>
<name>A0A4R2IE42_9GAMM</name>
<feature type="chain" id="PRO_5021011293" evidence="1">
    <location>
        <begin position="23"/>
        <end position="467"/>
    </location>
</feature>
<dbReference type="Pfam" id="PF17164">
    <property type="entry name" value="DUF5122"/>
    <property type="match status" value="3"/>
</dbReference>
<dbReference type="AlphaFoldDB" id="A0A4R2IE42"/>
<sequence length="467" mass="49171">MRTALLFTAALAAAFATAPARAVDGALDHTFGTDAEFPGFGFYLNPYGTQLDSGVTTLRRAPNGQLYLVGQVKDAQDNWRPSIRRLDADGYPDFAFGDMGVRTYPAPCPLAYPADAQIDALGRIWVAFGGCEDFKIYRFTAAGDLDTSLLGTGVLSIAFDLGDDDDDDVRRLAIDPQGGVVVAGFAAALPNRRLAVAHYTADGAPVAGFGVDGKADFVATDLINYVKGLHLMRDGRIVVTGLWAPNPASGRQVVYRLQPNGTVDAGYGNFAPGIAYLDLGLAYGDWLMRVYSEGSLLEPDGSVLQVGNSIHYGGPHSANDIVLVKWRPDGQPDTSIGPFGARAYSLDFAGPGPADDDYNFDRAVALARQGDGKILILGESLAADASLGTTLVRLTPSLALDPSFGDGGKVRHLTAIATDGHNCTRANELLVQPGRIVAGVRACIGNGKVAQATMGVENDLLFADGLD</sequence>
<dbReference type="OrthoDB" id="5949485at2"/>
<organism evidence="2 3">
    <name type="scientific">Dokdonella fugitiva</name>
    <dbReference type="NCBI Taxonomy" id="328517"/>
    <lineage>
        <taxon>Bacteria</taxon>
        <taxon>Pseudomonadati</taxon>
        <taxon>Pseudomonadota</taxon>
        <taxon>Gammaproteobacteria</taxon>
        <taxon>Lysobacterales</taxon>
        <taxon>Rhodanobacteraceae</taxon>
        <taxon>Dokdonella</taxon>
    </lineage>
</organism>
<dbReference type="RefSeq" id="WP_158287261.1">
    <property type="nucleotide sequence ID" value="NZ_JACGXM010000001.1"/>
</dbReference>
<keyword evidence="3" id="KW-1185">Reference proteome</keyword>
<feature type="signal peptide" evidence="1">
    <location>
        <begin position="1"/>
        <end position="22"/>
    </location>
</feature>
<proteinExistence type="predicted"/>
<evidence type="ECO:0000313" key="2">
    <source>
        <dbReference type="EMBL" id="TCO42884.1"/>
    </source>
</evidence>
<dbReference type="NCBIfam" id="TIGR02608">
    <property type="entry name" value="delta_60_rpt"/>
    <property type="match status" value="6"/>
</dbReference>
<dbReference type="Proteomes" id="UP000294862">
    <property type="component" value="Unassembled WGS sequence"/>
</dbReference>
<protein>
    <submittedName>
        <fullName evidence="2">Putative delta-60 repeat protein</fullName>
    </submittedName>
</protein>
<dbReference type="InterPro" id="IPR013431">
    <property type="entry name" value="Delta_60_rpt"/>
</dbReference>
<accession>A0A4R2IE42</accession>